<keyword evidence="2" id="KW-0496">Mitochondrion</keyword>
<dbReference type="GeneID" id="14050549"/>
<keyword evidence="1" id="KW-0812">Transmembrane</keyword>
<feature type="transmembrane region" description="Helical" evidence="1">
    <location>
        <begin position="73"/>
        <end position="91"/>
    </location>
</feature>
<sequence length="143" mass="16653">MNLLILIPILFMLSFHPLMMIILIILLSIIIAFMTFKIMNFSLPPFMLLLLILGGMLMIFSYFISLTSNQKFLFNKASLFFLPLLLTMNIFDLPIYHNNTKSFLLMVSKKFMLIFILMLLFLLITLMATTKIFKSIKSPLRSN</sequence>
<feature type="transmembrane region" description="Helical" evidence="1">
    <location>
        <begin position="111"/>
        <end position="133"/>
    </location>
</feature>
<feature type="transmembrane region" description="Helical" evidence="1">
    <location>
        <begin position="46"/>
        <end position="66"/>
    </location>
</feature>
<evidence type="ECO:0000313" key="2">
    <source>
        <dbReference type="EMBL" id="AFV32088.1"/>
    </source>
</evidence>
<feature type="transmembrane region" description="Helical" evidence="1">
    <location>
        <begin position="7"/>
        <end position="34"/>
    </location>
</feature>
<protein>
    <submittedName>
        <fullName evidence="2">NADH dehydrogenase subunit 6</fullName>
    </submittedName>
</protein>
<dbReference type="CTD" id="4541"/>
<dbReference type="RefSeq" id="YP_007026943.1">
    <property type="nucleotide sequence ID" value="NC_019663.1"/>
</dbReference>
<proteinExistence type="predicted"/>
<reference evidence="2" key="1">
    <citation type="journal article" date="2012" name="PLoS ONE">
        <title>The Mitochondrial Genomes of Nuttalliella namaqua (Ixodoidea: Nuttalliellidae) and Argas africolumbae (Ixodoidae: Argasidae): Estimation of Divergence Dates for the Major Tick Lineages and Reconstruction of Ancestral Blood-Feeding Characters.</title>
        <authorList>
            <person name="Mans B.J."/>
            <person name="de Klerk D."/>
            <person name="Pienaar R."/>
            <person name="de Castro M.H."/>
            <person name="Latif A.A."/>
        </authorList>
    </citation>
    <scope>NUCLEOTIDE SEQUENCE</scope>
</reference>
<dbReference type="AlphaFoldDB" id="K7QM22"/>
<keyword evidence="1" id="KW-1133">Transmembrane helix</keyword>
<name>K7QM22_9ACAR</name>
<accession>K7QM22</accession>
<organism evidence="2">
    <name type="scientific">Nuttalliella namaqua</name>
    <dbReference type="NCBI Taxonomy" id="1029659"/>
    <lineage>
        <taxon>Eukaryota</taxon>
        <taxon>Metazoa</taxon>
        <taxon>Ecdysozoa</taxon>
        <taxon>Arthropoda</taxon>
        <taxon>Chelicerata</taxon>
        <taxon>Arachnida</taxon>
        <taxon>Acari</taxon>
        <taxon>Parasitiformes</taxon>
        <taxon>Ixodida</taxon>
        <taxon>Ixodoidea</taxon>
        <taxon>Nuttalliellidae</taxon>
        <taxon>Nuttalliella</taxon>
    </lineage>
</organism>
<geneLocation type="mitochondrion" evidence="2"/>
<dbReference type="EMBL" id="JQ665719">
    <property type="protein sequence ID" value="AFV32088.1"/>
    <property type="molecule type" value="Genomic_DNA"/>
</dbReference>
<keyword evidence="1" id="KW-0472">Membrane</keyword>
<evidence type="ECO:0000256" key="1">
    <source>
        <dbReference type="SAM" id="Phobius"/>
    </source>
</evidence>
<gene>
    <name evidence="2" type="primary">ND6</name>
</gene>